<evidence type="ECO:0000313" key="3">
    <source>
        <dbReference type="Proteomes" id="UP001629214"/>
    </source>
</evidence>
<reference evidence="2 3" key="1">
    <citation type="journal article" date="2024" name="Chem. Sci.">
        <title>Discovery of megapolipeptins by genome mining of a Burkholderiales bacteria collection.</title>
        <authorList>
            <person name="Paulo B.S."/>
            <person name="Recchia M.J.J."/>
            <person name="Lee S."/>
            <person name="Fergusson C.H."/>
            <person name="Romanowski S.B."/>
            <person name="Hernandez A."/>
            <person name="Krull N."/>
            <person name="Liu D.Y."/>
            <person name="Cavanagh H."/>
            <person name="Bos A."/>
            <person name="Gray C.A."/>
            <person name="Murphy B.T."/>
            <person name="Linington R.G."/>
            <person name="Eustaquio A.S."/>
        </authorList>
    </citation>
    <scope>NUCLEOTIDE SEQUENCE [LARGE SCALE GENOMIC DNA]</scope>
    <source>
        <strain evidence="2 3">RL21-008-BIB-B</strain>
    </source>
</reference>
<dbReference type="Gene3D" id="3.30.70.260">
    <property type="match status" value="1"/>
</dbReference>
<keyword evidence="3" id="KW-1185">Reference proteome</keyword>
<name>A0ABW8Z9J2_9BURK</name>
<evidence type="ECO:0000313" key="2">
    <source>
        <dbReference type="EMBL" id="MFL9879701.1"/>
    </source>
</evidence>
<accession>A0ABW8Z9J2</accession>
<evidence type="ECO:0000259" key="1">
    <source>
        <dbReference type="Pfam" id="PF21770"/>
    </source>
</evidence>
<gene>
    <name evidence="2" type="ORF">PQR63_14975</name>
</gene>
<proteinExistence type="predicted"/>
<dbReference type="RefSeq" id="WP_408168797.1">
    <property type="nucleotide sequence ID" value="NZ_JAQQFR010000009.1"/>
</dbReference>
<organism evidence="2 3">
    <name type="scientific">Herbaspirillum rhizosphaerae</name>
    <dbReference type="NCBI Taxonomy" id="346179"/>
    <lineage>
        <taxon>Bacteria</taxon>
        <taxon>Pseudomonadati</taxon>
        <taxon>Pseudomonadota</taxon>
        <taxon>Betaproteobacteria</taxon>
        <taxon>Burkholderiales</taxon>
        <taxon>Oxalobacteraceae</taxon>
        <taxon>Herbaspirillum</taxon>
    </lineage>
</organism>
<dbReference type="Pfam" id="PF21770">
    <property type="entry name" value="MgtC_SapB_C"/>
    <property type="match status" value="1"/>
</dbReference>
<dbReference type="Proteomes" id="UP001629214">
    <property type="component" value="Unassembled WGS sequence"/>
</dbReference>
<feature type="domain" description="MgtC-like C-terminal" evidence="1">
    <location>
        <begin position="33"/>
        <end position="110"/>
    </location>
</feature>
<protein>
    <recommendedName>
        <fullName evidence="1">MgtC-like C-terminal domain-containing protein</fullName>
    </recommendedName>
</protein>
<sequence>MRITKLETKLDTFFNGNYFFNNTPPVPLQRLPYEVIASCRCDEAQHIEELILLQLEDGFDQGYELEIKPRAHQQLVDYTISLTCTTAERAALVRLVSRLGLEKCVRSVRWQSVPGARS</sequence>
<dbReference type="EMBL" id="JAQQFR010000009">
    <property type="protein sequence ID" value="MFL9879701.1"/>
    <property type="molecule type" value="Genomic_DNA"/>
</dbReference>
<dbReference type="InterPro" id="IPR048640">
    <property type="entry name" value="MgtC-like_C"/>
</dbReference>
<comment type="caution">
    <text evidence="2">The sequence shown here is derived from an EMBL/GenBank/DDBJ whole genome shotgun (WGS) entry which is preliminary data.</text>
</comment>